<dbReference type="GO" id="GO:0044781">
    <property type="term" value="P:bacterial-type flagellum organization"/>
    <property type="evidence" value="ECO:0007669"/>
    <property type="project" value="InterPro"/>
</dbReference>
<dbReference type="GO" id="GO:0016020">
    <property type="term" value="C:membrane"/>
    <property type="evidence" value="ECO:0007669"/>
    <property type="project" value="InterPro"/>
</dbReference>
<keyword evidence="2" id="KW-1003">Cell membrane</keyword>
<evidence type="ECO:0000256" key="5">
    <source>
        <dbReference type="ARBA" id="ARBA00023136"/>
    </source>
</evidence>
<organism evidence="7 8">
    <name type="scientific">Citrobacter freundii</name>
    <dbReference type="NCBI Taxonomy" id="546"/>
    <lineage>
        <taxon>Bacteria</taxon>
        <taxon>Pseudomonadati</taxon>
        <taxon>Pseudomonadota</taxon>
        <taxon>Gammaproteobacteria</taxon>
        <taxon>Enterobacterales</taxon>
        <taxon>Enterobacteriaceae</taxon>
        <taxon>Citrobacter</taxon>
        <taxon>Citrobacter freundii complex</taxon>
    </lineage>
</organism>
<dbReference type="InterPro" id="IPR022781">
    <property type="entry name" value="Flagellar_biosynth_FliO"/>
</dbReference>
<dbReference type="EMBL" id="CBWP010000088">
    <property type="protein sequence ID" value="CDL41740.1"/>
    <property type="molecule type" value="Genomic_DNA"/>
</dbReference>
<keyword evidence="7" id="KW-0969">Cilium</keyword>
<comment type="subcellular location">
    <subcellularLocation>
        <location evidence="1">Cell membrane</location>
    </subcellularLocation>
</comment>
<keyword evidence="7" id="KW-0966">Cell projection</keyword>
<name>A0A7G2IXG6_CITFR</name>
<evidence type="ECO:0000256" key="6">
    <source>
        <dbReference type="SAM" id="MobiDB-lite"/>
    </source>
</evidence>
<keyword evidence="5" id="KW-0472">Membrane</keyword>
<dbReference type="Pfam" id="PF04347">
    <property type="entry name" value="FliO"/>
    <property type="match status" value="1"/>
</dbReference>
<evidence type="ECO:0000256" key="3">
    <source>
        <dbReference type="ARBA" id="ARBA00022692"/>
    </source>
</evidence>
<comment type="caution">
    <text evidence="7">The sequence shown here is derived from an EMBL/GenBank/DDBJ whole genome shotgun (WGS) entry which is preliminary data.</text>
</comment>
<keyword evidence="3" id="KW-0812">Transmembrane</keyword>
<proteinExistence type="predicted"/>
<dbReference type="Proteomes" id="UP000019194">
    <property type="component" value="Unassembled WGS sequence"/>
</dbReference>
<dbReference type="AlphaFoldDB" id="A0A7G2IXG6"/>
<evidence type="ECO:0000313" key="7">
    <source>
        <dbReference type="EMBL" id="CDL41740.1"/>
    </source>
</evidence>
<reference evidence="7 8" key="1">
    <citation type="submission" date="2013-10" db="EMBL/GenBank/DDBJ databases">
        <title>Antibiotic resistance diversity of beta-lactamase producers in the General Hospital Vienna.</title>
        <authorList>
            <person name="Barisic I."/>
            <person name="Mitteregger D."/>
            <person name="Hirschl A.M."/>
            <person name="Noehammer C."/>
            <person name="Wiesinger-Mayr H."/>
        </authorList>
    </citation>
    <scope>NUCLEOTIDE SEQUENCE [LARGE SCALE GENOMIC DNA]</scope>
    <source>
        <strain evidence="7 8">ISC11</strain>
    </source>
</reference>
<keyword evidence="4" id="KW-1133">Transmembrane helix</keyword>
<evidence type="ECO:0000256" key="1">
    <source>
        <dbReference type="ARBA" id="ARBA00004236"/>
    </source>
</evidence>
<feature type="region of interest" description="Disordered" evidence="6">
    <location>
        <begin position="35"/>
        <end position="57"/>
    </location>
</feature>
<evidence type="ECO:0000256" key="4">
    <source>
        <dbReference type="ARBA" id="ARBA00022989"/>
    </source>
</evidence>
<sequence>MGPRERVVIVEVEDALLVLGVTASQINVLHTLPPAPADAEEKNGLPCGFPGHDEEFA</sequence>
<evidence type="ECO:0000313" key="8">
    <source>
        <dbReference type="Proteomes" id="UP000019194"/>
    </source>
</evidence>
<protein>
    <submittedName>
        <fullName evidence="7">Flagellar biosynthesis protein FliQ</fullName>
    </submittedName>
</protein>
<keyword evidence="7" id="KW-0282">Flagellum</keyword>
<evidence type="ECO:0000256" key="2">
    <source>
        <dbReference type="ARBA" id="ARBA00022475"/>
    </source>
</evidence>
<accession>A0A7G2IXG6</accession>